<dbReference type="Gene3D" id="3.40.50.10140">
    <property type="entry name" value="Toll/interleukin-1 receptor homology (TIR) domain"/>
    <property type="match status" value="1"/>
</dbReference>
<evidence type="ECO:0000313" key="12">
    <source>
        <dbReference type="Proteomes" id="UP000029121"/>
    </source>
</evidence>
<feature type="region of interest" description="Disordered" evidence="8">
    <location>
        <begin position="109"/>
        <end position="140"/>
    </location>
</feature>
<dbReference type="PANTHER" id="PTHR31165:SF2">
    <property type="entry name" value="ALOG DOMAIN-CONTAINING PROTEIN"/>
    <property type="match status" value="1"/>
</dbReference>
<dbReference type="InterPro" id="IPR035897">
    <property type="entry name" value="Toll_tir_struct_dom_sf"/>
</dbReference>
<keyword evidence="3" id="KW-0217">Developmental protein</keyword>
<dbReference type="InterPro" id="IPR040222">
    <property type="entry name" value="ALOG"/>
</dbReference>
<proteinExistence type="inferred from homology"/>
<dbReference type="SMART" id="SM00255">
    <property type="entry name" value="TIR"/>
    <property type="match status" value="1"/>
</dbReference>
<keyword evidence="7" id="KW-0539">Nucleus</keyword>
<feature type="domain" description="ALOG" evidence="10">
    <location>
        <begin position="184"/>
        <end position="281"/>
    </location>
</feature>
<evidence type="ECO:0000259" key="10">
    <source>
        <dbReference type="PROSITE" id="PS51697"/>
    </source>
</evidence>
<keyword evidence="6" id="KW-0804">Transcription</keyword>
<dbReference type="GO" id="GO:0003677">
    <property type="term" value="F:DNA binding"/>
    <property type="evidence" value="ECO:0007669"/>
    <property type="project" value="UniProtKB-KW"/>
</dbReference>
<feature type="compositionally biased region" description="Basic and acidic residues" evidence="8">
    <location>
        <begin position="109"/>
        <end position="132"/>
    </location>
</feature>
<dbReference type="EMBL" id="KB870811">
    <property type="protein sequence ID" value="EOA18870.1"/>
    <property type="molecule type" value="Genomic_DNA"/>
</dbReference>
<keyword evidence="5" id="KW-0238">DNA-binding</keyword>
<dbReference type="GO" id="GO:0009299">
    <property type="term" value="P:mRNA transcription"/>
    <property type="evidence" value="ECO:0007669"/>
    <property type="project" value="TreeGrafter"/>
</dbReference>
<feature type="domain" description="TIR" evidence="9">
    <location>
        <begin position="270"/>
        <end position="433"/>
    </location>
</feature>
<comment type="similarity">
    <text evidence="2">Belongs to the plant homeotic and developmental regulators ALOG protein family.</text>
</comment>
<comment type="subcellular location">
    <subcellularLocation>
        <location evidence="1">Nucleus</location>
    </subcellularLocation>
</comment>
<feature type="non-terminal residue" evidence="11">
    <location>
        <position position="470"/>
    </location>
</feature>
<dbReference type="PROSITE" id="PS51697">
    <property type="entry name" value="ALOG"/>
    <property type="match status" value="1"/>
</dbReference>
<protein>
    <submittedName>
        <fullName evidence="11">Uncharacterized protein</fullName>
    </submittedName>
</protein>
<evidence type="ECO:0000256" key="8">
    <source>
        <dbReference type="SAM" id="MobiDB-lite"/>
    </source>
</evidence>
<sequence>MNRLTSILGSFGRRSSSRTKTSGPSPSQELDKVSRSEFEIHLSLDLLDFKTSNKVISKVCKIPGVSSVTHDGDRQITVTGTVDPEALQNKLRNYRPMIQKVVLRKKNDSGEEGVKLRTKQDSDEESGSEKSNKGKNLVLDEEFPRGETYSDWMPSPVCNWEDSDDFDSGDDITIVADKFTSVAPNRRHLNNDWYSLCNFLSNRMPPLTPSGCSPDDVIDFLRTRQFSGSIEALVGRLITASEAHGLIPENNPFRSLAVTSYLKAASGVTHETECILIFSCNDNLDVDETYFIESISKELLKREVIPLTYNLLGRENLDMEMIYRSSVGIMILSDSYACSRQSLDHLVAIMEHWKATDLIIIPIYFKVTLSDICGLKGRFEASFQLLEKSLKEDRIQKWRAAVTKIVSIGGLEWTKGTQFMLAEEVVRNASLRLYLKNSKSLVGILALLNHSQSSDVEMVEILSTTYVVLK</sequence>
<feature type="compositionally biased region" description="Low complexity" evidence="8">
    <location>
        <begin position="9"/>
        <end position="27"/>
    </location>
</feature>
<evidence type="ECO:0000256" key="4">
    <source>
        <dbReference type="ARBA" id="ARBA00023015"/>
    </source>
</evidence>
<evidence type="ECO:0000259" key="9">
    <source>
        <dbReference type="PROSITE" id="PS50104"/>
    </source>
</evidence>
<reference evidence="12" key="1">
    <citation type="journal article" date="2013" name="Nat. Genet.">
        <title>The Capsella rubella genome and the genomic consequences of rapid mating system evolution.</title>
        <authorList>
            <person name="Slotte T."/>
            <person name="Hazzouri K.M."/>
            <person name="Agren J.A."/>
            <person name="Koenig D."/>
            <person name="Maumus F."/>
            <person name="Guo Y.L."/>
            <person name="Steige K."/>
            <person name="Platts A.E."/>
            <person name="Escobar J.S."/>
            <person name="Newman L.K."/>
            <person name="Wang W."/>
            <person name="Mandakova T."/>
            <person name="Vello E."/>
            <person name="Smith L.M."/>
            <person name="Henz S.R."/>
            <person name="Steffen J."/>
            <person name="Takuno S."/>
            <person name="Brandvain Y."/>
            <person name="Coop G."/>
            <person name="Andolfatto P."/>
            <person name="Hu T.T."/>
            <person name="Blanchette M."/>
            <person name="Clark R.M."/>
            <person name="Quesneville H."/>
            <person name="Nordborg M."/>
            <person name="Gaut B.S."/>
            <person name="Lysak M.A."/>
            <person name="Jenkins J."/>
            <person name="Grimwood J."/>
            <person name="Chapman J."/>
            <person name="Prochnik S."/>
            <person name="Shu S."/>
            <person name="Rokhsar D."/>
            <person name="Schmutz J."/>
            <person name="Weigel D."/>
            <person name="Wright S.I."/>
        </authorList>
    </citation>
    <scope>NUCLEOTIDE SEQUENCE [LARGE SCALE GENOMIC DNA]</scope>
    <source>
        <strain evidence="12">cv. Monte Gargano</strain>
    </source>
</reference>
<accession>R0H2I5</accession>
<dbReference type="Proteomes" id="UP000029121">
    <property type="component" value="Unassembled WGS sequence"/>
</dbReference>
<evidence type="ECO:0000256" key="3">
    <source>
        <dbReference type="ARBA" id="ARBA00022473"/>
    </source>
</evidence>
<evidence type="ECO:0000313" key="11">
    <source>
        <dbReference type="EMBL" id="EOA18870.1"/>
    </source>
</evidence>
<evidence type="ECO:0000256" key="7">
    <source>
        <dbReference type="ARBA" id="ARBA00023242"/>
    </source>
</evidence>
<dbReference type="GO" id="GO:0005634">
    <property type="term" value="C:nucleus"/>
    <property type="evidence" value="ECO:0007669"/>
    <property type="project" value="UniProtKB-SubCell"/>
</dbReference>
<dbReference type="STRING" id="81985.R0H2I5"/>
<keyword evidence="12" id="KW-1185">Reference proteome</keyword>
<dbReference type="PANTHER" id="PTHR31165">
    <property type="entry name" value="PROTEIN G1-LIKE2"/>
    <property type="match status" value="1"/>
</dbReference>
<name>R0H2I5_9BRAS</name>
<dbReference type="PROSITE" id="PS50104">
    <property type="entry name" value="TIR"/>
    <property type="match status" value="1"/>
</dbReference>
<evidence type="ECO:0000256" key="6">
    <source>
        <dbReference type="ARBA" id="ARBA00023163"/>
    </source>
</evidence>
<dbReference type="AlphaFoldDB" id="R0H2I5"/>
<gene>
    <name evidence="11" type="ORF">CARUB_v10007493mg</name>
</gene>
<dbReference type="InterPro" id="IPR000157">
    <property type="entry name" value="TIR_dom"/>
</dbReference>
<feature type="region of interest" description="Disordered" evidence="8">
    <location>
        <begin position="1"/>
        <end position="33"/>
    </location>
</feature>
<dbReference type="Pfam" id="PF01582">
    <property type="entry name" value="TIR"/>
    <property type="match status" value="1"/>
</dbReference>
<dbReference type="GO" id="GO:0007165">
    <property type="term" value="P:signal transduction"/>
    <property type="evidence" value="ECO:0007669"/>
    <property type="project" value="InterPro"/>
</dbReference>
<evidence type="ECO:0000256" key="1">
    <source>
        <dbReference type="ARBA" id="ARBA00004123"/>
    </source>
</evidence>
<evidence type="ECO:0000256" key="5">
    <source>
        <dbReference type="ARBA" id="ARBA00023125"/>
    </source>
</evidence>
<dbReference type="GO" id="GO:0009416">
    <property type="term" value="P:response to light stimulus"/>
    <property type="evidence" value="ECO:0007669"/>
    <property type="project" value="TreeGrafter"/>
</dbReference>
<evidence type="ECO:0000256" key="2">
    <source>
        <dbReference type="ARBA" id="ARBA00010308"/>
    </source>
</evidence>
<dbReference type="Gene3D" id="3.30.70.100">
    <property type="match status" value="1"/>
</dbReference>
<dbReference type="InterPro" id="IPR006936">
    <property type="entry name" value="ALOG_dom"/>
</dbReference>
<keyword evidence="4" id="KW-0805">Transcription regulation</keyword>
<organism evidence="11 12">
    <name type="scientific">Capsella rubella</name>
    <dbReference type="NCBI Taxonomy" id="81985"/>
    <lineage>
        <taxon>Eukaryota</taxon>
        <taxon>Viridiplantae</taxon>
        <taxon>Streptophyta</taxon>
        <taxon>Embryophyta</taxon>
        <taxon>Tracheophyta</taxon>
        <taxon>Spermatophyta</taxon>
        <taxon>Magnoliopsida</taxon>
        <taxon>eudicotyledons</taxon>
        <taxon>Gunneridae</taxon>
        <taxon>Pentapetalae</taxon>
        <taxon>rosids</taxon>
        <taxon>malvids</taxon>
        <taxon>Brassicales</taxon>
        <taxon>Brassicaceae</taxon>
        <taxon>Camelineae</taxon>
        <taxon>Capsella</taxon>
    </lineage>
</organism>
<dbReference type="SUPFAM" id="SSF52200">
    <property type="entry name" value="Toll/Interleukin receptor TIR domain"/>
    <property type="match status" value="1"/>
</dbReference>